<accession>A0ABR8XRZ1</accession>
<dbReference type="EMBL" id="JACSPW010000021">
    <property type="protein sequence ID" value="MBD8034716.1"/>
    <property type="molecule type" value="Genomic_DNA"/>
</dbReference>
<sequence>MAQASHSVQIPMHQETVWAFVSKIEKWAVLVPAYKEHKEVDAQTSHWTFEGNFKGLTKKVELEIKIIEMNEPSQIKFEIKGLSDNFKGGGEFTAEPRDGGTYMTCKVEVTAGGLSGAVLNPAIKVLLPKVTTRLTEKIARYIQA</sequence>
<organism evidence="1 2">
    <name type="scientific">Solibacillus merdavium</name>
    <dbReference type="NCBI Taxonomy" id="2762218"/>
    <lineage>
        <taxon>Bacteria</taxon>
        <taxon>Bacillati</taxon>
        <taxon>Bacillota</taxon>
        <taxon>Bacilli</taxon>
        <taxon>Bacillales</taxon>
        <taxon>Caryophanaceae</taxon>
        <taxon>Solibacillus</taxon>
    </lineage>
</organism>
<protein>
    <submittedName>
        <fullName evidence="1">SRPBCC family protein</fullName>
    </submittedName>
</protein>
<gene>
    <name evidence="1" type="ORF">H9632_16740</name>
</gene>
<dbReference type="Proteomes" id="UP000600565">
    <property type="component" value="Unassembled WGS sequence"/>
</dbReference>
<dbReference type="RefSeq" id="WP_191705207.1">
    <property type="nucleotide sequence ID" value="NZ_JACSPW010000021.1"/>
</dbReference>
<proteinExistence type="predicted"/>
<dbReference type="Gene3D" id="3.30.530.20">
    <property type="match status" value="1"/>
</dbReference>
<reference evidence="1 2" key="1">
    <citation type="submission" date="2020-08" db="EMBL/GenBank/DDBJ databases">
        <title>A Genomic Blueprint of the Chicken Gut Microbiome.</title>
        <authorList>
            <person name="Gilroy R."/>
            <person name="Ravi A."/>
            <person name="Getino M."/>
            <person name="Pursley I."/>
            <person name="Horton D.L."/>
            <person name="Alikhan N.-F."/>
            <person name="Baker D."/>
            <person name="Gharbi K."/>
            <person name="Hall N."/>
            <person name="Watson M."/>
            <person name="Adriaenssens E.M."/>
            <person name="Foster-Nyarko E."/>
            <person name="Jarju S."/>
            <person name="Secka A."/>
            <person name="Antonio M."/>
            <person name="Oren A."/>
            <person name="Chaudhuri R."/>
            <person name="La Ragione R.M."/>
            <person name="Hildebrand F."/>
            <person name="Pallen M.J."/>
        </authorList>
    </citation>
    <scope>NUCLEOTIDE SEQUENCE [LARGE SCALE GENOMIC DNA]</scope>
    <source>
        <strain evidence="1 2">Sa1YVA6</strain>
    </source>
</reference>
<evidence type="ECO:0000313" key="1">
    <source>
        <dbReference type="EMBL" id="MBD8034716.1"/>
    </source>
</evidence>
<name>A0ABR8XRZ1_9BACL</name>
<dbReference type="CDD" id="cd07812">
    <property type="entry name" value="SRPBCC"/>
    <property type="match status" value="1"/>
</dbReference>
<keyword evidence="2" id="KW-1185">Reference proteome</keyword>
<dbReference type="Pfam" id="PF10604">
    <property type="entry name" value="Polyketide_cyc2"/>
    <property type="match status" value="1"/>
</dbReference>
<dbReference type="InterPro" id="IPR019587">
    <property type="entry name" value="Polyketide_cyclase/dehydratase"/>
</dbReference>
<evidence type="ECO:0000313" key="2">
    <source>
        <dbReference type="Proteomes" id="UP000600565"/>
    </source>
</evidence>
<dbReference type="SUPFAM" id="SSF55961">
    <property type="entry name" value="Bet v1-like"/>
    <property type="match status" value="1"/>
</dbReference>
<comment type="caution">
    <text evidence="1">The sequence shown here is derived from an EMBL/GenBank/DDBJ whole genome shotgun (WGS) entry which is preliminary data.</text>
</comment>
<dbReference type="InterPro" id="IPR023393">
    <property type="entry name" value="START-like_dom_sf"/>
</dbReference>